<feature type="region of interest" description="Disordered" evidence="1">
    <location>
        <begin position="185"/>
        <end position="209"/>
    </location>
</feature>
<reference evidence="4" key="1">
    <citation type="journal article" date="2020" name="Stud. Mycol.">
        <title>101 Dothideomycetes genomes: a test case for predicting lifestyles and emergence of pathogens.</title>
        <authorList>
            <person name="Haridas S."/>
            <person name="Albert R."/>
            <person name="Binder M."/>
            <person name="Bloem J."/>
            <person name="Labutti K."/>
            <person name="Salamov A."/>
            <person name="Andreopoulos B."/>
            <person name="Baker S."/>
            <person name="Barry K."/>
            <person name="Bills G."/>
            <person name="Bluhm B."/>
            <person name="Cannon C."/>
            <person name="Castanera R."/>
            <person name="Culley D."/>
            <person name="Daum C."/>
            <person name="Ezra D."/>
            <person name="Gonzalez J."/>
            <person name="Henrissat B."/>
            <person name="Kuo A."/>
            <person name="Liang C."/>
            <person name="Lipzen A."/>
            <person name="Lutzoni F."/>
            <person name="Magnuson J."/>
            <person name="Mondo S."/>
            <person name="Nolan M."/>
            <person name="Ohm R."/>
            <person name="Pangilinan J."/>
            <person name="Park H.-J."/>
            <person name="Ramirez L."/>
            <person name="Alfaro M."/>
            <person name="Sun H."/>
            <person name="Tritt A."/>
            <person name="Yoshinaga Y."/>
            <person name="Zwiers L.-H."/>
            <person name="Turgeon B."/>
            <person name="Goodwin S."/>
            <person name="Spatafora J."/>
            <person name="Crous P."/>
            <person name="Grigoriev I."/>
        </authorList>
    </citation>
    <scope>NUCLEOTIDE SEQUENCE</scope>
    <source>
        <strain evidence="4">CBS 125425</strain>
    </source>
</reference>
<evidence type="ECO:0000313" key="4">
    <source>
        <dbReference type="EMBL" id="KAF2735186.1"/>
    </source>
</evidence>
<organism evidence="4 5">
    <name type="scientific">Polyplosphaeria fusca</name>
    <dbReference type="NCBI Taxonomy" id="682080"/>
    <lineage>
        <taxon>Eukaryota</taxon>
        <taxon>Fungi</taxon>
        <taxon>Dikarya</taxon>
        <taxon>Ascomycota</taxon>
        <taxon>Pezizomycotina</taxon>
        <taxon>Dothideomycetes</taxon>
        <taxon>Pleosporomycetidae</taxon>
        <taxon>Pleosporales</taxon>
        <taxon>Tetraplosphaeriaceae</taxon>
        <taxon>Polyplosphaeria</taxon>
    </lineage>
</organism>
<evidence type="ECO:0000313" key="5">
    <source>
        <dbReference type="Proteomes" id="UP000799444"/>
    </source>
</evidence>
<gene>
    <name evidence="4" type="ORF">EJ04DRAFT_576285</name>
</gene>
<feature type="compositionally biased region" description="Polar residues" evidence="1">
    <location>
        <begin position="268"/>
        <end position="278"/>
    </location>
</feature>
<keyword evidence="5" id="KW-1185">Reference proteome</keyword>
<proteinExistence type="predicted"/>
<name>A0A9P4R2A7_9PLEO</name>
<dbReference type="OrthoDB" id="3800224at2759"/>
<keyword evidence="2" id="KW-0812">Transmembrane</keyword>
<evidence type="ECO:0000256" key="3">
    <source>
        <dbReference type="SAM" id="SignalP"/>
    </source>
</evidence>
<sequence length="312" mass="33081">MLWGLLTAGFGVAVLAVPNDPTITPAPLLPRAETPLGWYSVAAATGSQNTSWAPWNFNNDSTIYSTSSKWFRQCRASRTCQRMYTGCSDGFLLAESTSSFCGRGVAPFSFSCGHHLLFQSLGARDPLSWYWCDSPPLTGISIYAKNPAEIRLTSSQIPPFPNSTRTATNSTTNASFISRFSTVASETSSPSPSAAPSLPSPEPETKNKTATAGAIAGSVIGVGAIIAALGIVISVLIKRSNKRSKAKGKEKALIAPDSSDDRDRPPTYYTNPPQSPMQSRAPVLPPISDAGEGKSSGETQHSPFSYRGVSPI</sequence>
<evidence type="ECO:0000256" key="2">
    <source>
        <dbReference type="SAM" id="Phobius"/>
    </source>
</evidence>
<comment type="caution">
    <text evidence="4">The sequence shown here is derived from an EMBL/GenBank/DDBJ whole genome shotgun (WGS) entry which is preliminary data.</text>
</comment>
<feature type="signal peptide" evidence="3">
    <location>
        <begin position="1"/>
        <end position="16"/>
    </location>
</feature>
<keyword evidence="3" id="KW-0732">Signal</keyword>
<accession>A0A9P4R2A7</accession>
<feature type="compositionally biased region" description="Low complexity" evidence="1">
    <location>
        <begin position="185"/>
        <end position="197"/>
    </location>
</feature>
<dbReference type="Proteomes" id="UP000799444">
    <property type="component" value="Unassembled WGS sequence"/>
</dbReference>
<dbReference type="EMBL" id="ML996138">
    <property type="protein sequence ID" value="KAF2735186.1"/>
    <property type="molecule type" value="Genomic_DNA"/>
</dbReference>
<protein>
    <submittedName>
        <fullName evidence="4">Uncharacterized protein</fullName>
    </submittedName>
</protein>
<keyword evidence="2" id="KW-1133">Transmembrane helix</keyword>
<feature type="chain" id="PRO_5040106492" evidence="3">
    <location>
        <begin position="17"/>
        <end position="312"/>
    </location>
</feature>
<feature type="transmembrane region" description="Helical" evidence="2">
    <location>
        <begin position="214"/>
        <end position="237"/>
    </location>
</feature>
<dbReference type="AlphaFoldDB" id="A0A9P4R2A7"/>
<evidence type="ECO:0000256" key="1">
    <source>
        <dbReference type="SAM" id="MobiDB-lite"/>
    </source>
</evidence>
<keyword evidence="2" id="KW-0472">Membrane</keyword>
<feature type="region of interest" description="Disordered" evidence="1">
    <location>
        <begin position="244"/>
        <end position="312"/>
    </location>
</feature>
<dbReference type="CDD" id="cd12087">
    <property type="entry name" value="TM_EGFR-like"/>
    <property type="match status" value="1"/>
</dbReference>